<keyword evidence="2" id="KW-0812">Transmembrane</keyword>
<evidence type="ECO:0000313" key="3">
    <source>
        <dbReference type="EMBL" id="WXB16804.1"/>
    </source>
</evidence>
<keyword evidence="2" id="KW-0472">Membrane</keyword>
<keyword evidence="4" id="KW-1185">Reference proteome</keyword>
<proteinExistence type="predicted"/>
<evidence type="ECO:0000256" key="2">
    <source>
        <dbReference type="SAM" id="Phobius"/>
    </source>
</evidence>
<sequence>MESNKRQGPPFAVEIPKGKSDQPSWLGIGGIAIVCFAVGVTWPKVMGVRIGPNAPAEATAAAASRAQAAEAASAASSASAGAPAAGAPGAAGAATPAAALNAQAPAAAAPGPEVLVKNGVLLACRTDSGESIKGLGCGPIAFDGIAQPRIKHLSQCAAAQGAEGKLGVIFNLDFRSNRTTFSIGRSSNVKDSEGLIACLKQSFESVSLSAIAHEHPTYALLYNAHFSPPRIPAGRTASAAAPSINAPPASTAPGTPARPASSVGAPDSAQIVWEVAIVRDRPRTGQVVARLPRGSAVRVGPGQDGWFQVKYGDSFGSEGWLYRAAIGK</sequence>
<dbReference type="Proteomes" id="UP001370348">
    <property type="component" value="Chromosome"/>
</dbReference>
<gene>
    <name evidence="3" type="ORF">LZC94_05880</name>
</gene>
<feature type="region of interest" description="Disordered" evidence="1">
    <location>
        <begin position="233"/>
        <end position="265"/>
    </location>
</feature>
<dbReference type="EMBL" id="CP089984">
    <property type="protein sequence ID" value="WXB16804.1"/>
    <property type="molecule type" value="Genomic_DNA"/>
</dbReference>
<accession>A0ABZ2M0U0</accession>
<protein>
    <recommendedName>
        <fullName evidence="5">SH3 domain-containing protein</fullName>
    </recommendedName>
</protein>
<evidence type="ECO:0000256" key="1">
    <source>
        <dbReference type="SAM" id="MobiDB-lite"/>
    </source>
</evidence>
<name>A0ABZ2M0U0_9BACT</name>
<feature type="transmembrane region" description="Helical" evidence="2">
    <location>
        <begin position="24"/>
        <end position="42"/>
    </location>
</feature>
<keyword evidence="2" id="KW-1133">Transmembrane helix</keyword>
<evidence type="ECO:0000313" key="4">
    <source>
        <dbReference type="Proteomes" id="UP001370348"/>
    </source>
</evidence>
<feature type="compositionally biased region" description="Low complexity" evidence="1">
    <location>
        <begin position="237"/>
        <end position="262"/>
    </location>
</feature>
<reference evidence="3 4" key="1">
    <citation type="submission" date="2021-12" db="EMBL/GenBank/DDBJ databases">
        <title>Discovery of the Pendulisporaceae a myxobacterial family with distinct sporulation behavior and unique specialized metabolism.</title>
        <authorList>
            <person name="Garcia R."/>
            <person name="Popoff A."/>
            <person name="Bader C.D."/>
            <person name="Loehr J."/>
            <person name="Walesch S."/>
            <person name="Walt C."/>
            <person name="Boldt J."/>
            <person name="Bunk B."/>
            <person name="Haeckl F.J.F.P.J."/>
            <person name="Gunesch A.P."/>
            <person name="Birkelbach J."/>
            <person name="Nuebel U."/>
            <person name="Pietschmann T."/>
            <person name="Bach T."/>
            <person name="Mueller R."/>
        </authorList>
    </citation>
    <scope>NUCLEOTIDE SEQUENCE [LARGE SCALE GENOMIC DNA]</scope>
    <source>
        <strain evidence="3 4">MSr11954</strain>
    </source>
</reference>
<evidence type="ECO:0008006" key="5">
    <source>
        <dbReference type="Google" id="ProtNLM"/>
    </source>
</evidence>
<organism evidence="3 4">
    <name type="scientific">Pendulispora albinea</name>
    <dbReference type="NCBI Taxonomy" id="2741071"/>
    <lineage>
        <taxon>Bacteria</taxon>
        <taxon>Pseudomonadati</taxon>
        <taxon>Myxococcota</taxon>
        <taxon>Myxococcia</taxon>
        <taxon>Myxococcales</taxon>
        <taxon>Sorangiineae</taxon>
        <taxon>Pendulisporaceae</taxon>
        <taxon>Pendulispora</taxon>
    </lineage>
</organism>
<dbReference type="RefSeq" id="WP_394826433.1">
    <property type="nucleotide sequence ID" value="NZ_CP089984.1"/>
</dbReference>